<dbReference type="EMBL" id="CP000246">
    <property type="protein sequence ID" value="ABG84944.1"/>
    <property type="molecule type" value="Genomic_DNA"/>
</dbReference>
<keyword evidence="1" id="KW-0472">Membrane</keyword>
<protein>
    <submittedName>
        <fullName evidence="2">Uncharacterized protein</fullName>
    </submittedName>
</protein>
<dbReference type="PaxDb" id="195103-CPF_1399"/>
<dbReference type="RefSeq" id="WP_003453591.1">
    <property type="nucleotide sequence ID" value="NC_008261.1"/>
</dbReference>
<dbReference type="GeneID" id="93002284"/>
<dbReference type="KEGG" id="cpf:CPF_1399"/>
<name>A0A0H2YVJ6_CLOP1</name>
<dbReference type="eggNOG" id="ENOG5030G1T">
    <property type="taxonomic scope" value="Bacteria"/>
</dbReference>
<sequence>MKKKTLIILGVILIVLIGVGFYFFSNQSTYKVIINNKTNKEISGLQISYSNNSKNISVPSIKAGGSEEVKVKAEGNGSLVMYYTDILGDSHKEILAGYFQKGSEGKVVVNITAVNDLGIYGMEIASPEAENILNNQ</sequence>
<evidence type="ECO:0000256" key="1">
    <source>
        <dbReference type="SAM" id="Phobius"/>
    </source>
</evidence>
<evidence type="ECO:0000313" key="2">
    <source>
        <dbReference type="EMBL" id="ABG84944.1"/>
    </source>
</evidence>
<organism evidence="2 3">
    <name type="scientific">Clostridium perfringens (strain ATCC 13124 / DSM 756 / JCM 1290 / NCIMB 6125 / NCTC 8237 / Type A)</name>
    <dbReference type="NCBI Taxonomy" id="195103"/>
    <lineage>
        <taxon>Bacteria</taxon>
        <taxon>Bacillati</taxon>
        <taxon>Bacillota</taxon>
        <taxon>Clostridia</taxon>
        <taxon>Eubacteriales</taxon>
        <taxon>Clostridiaceae</taxon>
        <taxon>Clostridium</taxon>
    </lineage>
</organism>
<proteinExistence type="predicted"/>
<keyword evidence="3" id="KW-1185">Reference proteome</keyword>
<dbReference type="STRING" id="195103.CPF_1399"/>
<evidence type="ECO:0000313" key="3">
    <source>
        <dbReference type="Proteomes" id="UP000001823"/>
    </source>
</evidence>
<feature type="transmembrane region" description="Helical" evidence="1">
    <location>
        <begin position="6"/>
        <end position="24"/>
    </location>
</feature>
<keyword evidence="1" id="KW-0812">Transmembrane</keyword>
<accession>A0A0H2YVJ6</accession>
<gene>
    <name evidence="2" type="ordered locus">CPF_1399</name>
</gene>
<keyword evidence="1" id="KW-1133">Transmembrane helix</keyword>
<dbReference type="Proteomes" id="UP000001823">
    <property type="component" value="Chromosome"/>
</dbReference>
<dbReference type="AlphaFoldDB" id="A0A0H2YVJ6"/>
<reference evidence="2 3" key="1">
    <citation type="journal article" date="2006" name="Genome Res.">
        <title>Skewed genomic variability in strains of the toxigenic bacterial pathogen, Clostridium perfringens.</title>
        <authorList>
            <person name="Myers G.S."/>
            <person name="Rasko D.A."/>
            <person name="Cheung J.K."/>
            <person name="Ravel J."/>
            <person name="Seshadri R."/>
            <person name="Deboy R.T."/>
            <person name="Ren Q."/>
            <person name="Varga J."/>
            <person name="Awad M.M."/>
            <person name="Brinkac L.M."/>
            <person name="Daugherty S.C."/>
            <person name="Haft D.H."/>
            <person name="Dodson R.J."/>
            <person name="Madupu R."/>
            <person name="Nelson W.C."/>
            <person name="Rosovitz M.J."/>
            <person name="Sullivan S.A."/>
            <person name="Khouri H."/>
            <person name="Dimitrov G.I."/>
            <person name="Watkins K.L."/>
            <person name="Mulligan S."/>
            <person name="Benton J."/>
            <person name="Radune D."/>
            <person name="Fisher D.J."/>
            <person name="Atkins H.S."/>
            <person name="Hiscox T."/>
            <person name="Jost B.H."/>
            <person name="Billington S.J."/>
            <person name="Songer J.G."/>
            <person name="McClane B.A."/>
            <person name="Titball R.W."/>
            <person name="Rood J.I."/>
            <person name="Melville S.B."/>
            <person name="Paulsen I.T."/>
        </authorList>
    </citation>
    <scope>NUCLEOTIDE SEQUENCE [LARGE SCALE GENOMIC DNA]</scope>
    <source>
        <strain evidence="3">ATCC 13124 / DSM 756 / JCM 1290 / NCIMB 6125 / NCTC 8237 / S 107 / Type A</strain>
    </source>
</reference>
<dbReference type="HOGENOM" id="CLU_159194_0_0_9"/>